<feature type="domain" description="CAAX prenyl protease 2/Lysostaphin resistance protein A-like" evidence="2">
    <location>
        <begin position="116"/>
        <end position="204"/>
    </location>
</feature>
<evidence type="ECO:0000259" key="2">
    <source>
        <dbReference type="Pfam" id="PF02517"/>
    </source>
</evidence>
<dbReference type="EMBL" id="DPVG01000216">
    <property type="protein sequence ID" value="HCK24297.1"/>
    <property type="molecule type" value="Genomic_DNA"/>
</dbReference>
<keyword evidence="1" id="KW-0812">Transmembrane</keyword>
<organism evidence="3 4">
    <name type="scientific">Bacteroides graminisolvens</name>
    <dbReference type="NCBI Taxonomy" id="477666"/>
    <lineage>
        <taxon>Bacteria</taxon>
        <taxon>Pseudomonadati</taxon>
        <taxon>Bacteroidota</taxon>
        <taxon>Bacteroidia</taxon>
        <taxon>Bacteroidales</taxon>
        <taxon>Bacteroidaceae</taxon>
        <taxon>Bacteroides</taxon>
    </lineage>
</organism>
<feature type="transmembrane region" description="Helical" evidence="1">
    <location>
        <begin position="80"/>
        <end position="104"/>
    </location>
</feature>
<evidence type="ECO:0000313" key="4">
    <source>
        <dbReference type="Proteomes" id="UP000263098"/>
    </source>
</evidence>
<name>A0A3D2SDG5_9BACE</name>
<dbReference type="GO" id="GO:0004175">
    <property type="term" value="F:endopeptidase activity"/>
    <property type="evidence" value="ECO:0007669"/>
    <property type="project" value="UniProtKB-ARBA"/>
</dbReference>
<reference evidence="3 4" key="1">
    <citation type="journal article" date="2018" name="Nat. Biotechnol.">
        <title>A standardized bacterial taxonomy based on genome phylogeny substantially revises the tree of life.</title>
        <authorList>
            <person name="Parks D.H."/>
            <person name="Chuvochina M."/>
            <person name="Waite D.W."/>
            <person name="Rinke C."/>
            <person name="Skarshewski A."/>
            <person name="Chaumeil P.A."/>
            <person name="Hugenholtz P."/>
        </authorList>
    </citation>
    <scope>NUCLEOTIDE SEQUENCE [LARGE SCALE GENOMIC DNA]</scope>
    <source>
        <strain evidence="3">UBA9667</strain>
    </source>
</reference>
<dbReference type="InterPro" id="IPR003675">
    <property type="entry name" value="Rce1/LyrA-like_dom"/>
</dbReference>
<feature type="transmembrane region" description="Helical" evidence="1">
    <location>
        <begin position="9"/>
        <end position="32"/>
    </location>
</feature>
<feature type="transmembrane region" description="Helical" evidence="1">
    <location>
        <begin position="172"/>
        <end position="189"/>
    </location>
</feature>
<feature type="transmembrane region" description="Helical" evidence="1">
    <location>
        <begin position="226"/>
        <end position="244"/>
    </location>
</feature>
<feature type="transmembrane region" description="Helical" evidence="1">
    <location>
        <begin position="116"/>
        <end position="134"/>
    </location>
</feature>
<proteinExistence type="predicted"/>
<dbReference type="Pfam" id="PF02517">
    <property type="entry name" value="Rce1-like"/>
    <property type="match status" value="1"/>
</dbReference>
<evidence type="ECO:0000313" key="3">
    <source>
        <dbReference type="EMBL" id="HCK24297.1"/>
    </source>
</evidence>
<keyword evidence="1" id="KW-0472">Membrane</keyword>
<evidence type="ECO:0000256" key="1">
    <source>
        <dbReference type="SAM" id="Phobius"/>
    </source>
</evidence>
<feature type="transmembrane region" description="Helical" evidence="1">
    <location>
        <begin position="38"/>
        <end position="59"/>
    </location>
</feature>
<dbReference type="PANTHER" id="PTHR39430:SF1">
    <property type="entry name" value="PROTEASE"/>
    <property type="match status" value="1"/>
</dbReference>
<dbReference type="GO" id="GO:0080120">
    <property type="term" value="P:CAAX-box protein maturation"/>
    <property type="evidence" value="ECO:0007669"/>
    <property type="project" value="UniProtKB-ARBA"/>
</dbReference>
<gene>
    <name evidence="3" type="ORF">DHW31_05830</name>
</gene>
<dbReference type="Proteomes" id="UP000263098">
    <property type="component" value="Unassembled WGS sequence"/>
</dbReference>
<keyword evidence="1" id="KW-1133">Transmembrane helix</keyword>
<protein>
    <recommendedName>
        <fullName evidence="2">CAAX prenyl protease 2/Lysostaphin resistance protein A-like domain-containing protein</fullName>
    </recommendedName>
</protein>
<comment type="caution">
    <text evidence="3">The sequence shown here is derived from an EMBL/GenBank/DDBJ whole genome shotgun (WGS) entry which is preliminary data.</text>
</comment>
<dbReference type="PANTHER" id="PTHR39430">
    <property type="entry name" value="MEMBRANE-ASSOCIATED PROTEASE-RELATED"/>
    <property type="match status" value="1"/>
</dbReference>
<sequence length="254" mass="28578">MIQHYIKCIFFAIIVVLLQSSIEGIIVLFLTNLYVDSHIAQCIGLFLGLLGAILFLLFFQKEYIFSCLKLLKVNKTTAALFLFFFLLVAVSFAGMSVISAEVGILSHNNETVDINFYHLIIYSLLIGLNEEFIFRGIILGFIRRKAGNASAIVLSSLLFLCVHPYYSGIAPFITAFIVACIFAFLTIKYKSLVPSIGFHAGWDFSFMVVEKYYVTDSVVPVWGDLFEIPQIIFLSIIALSLYLYEKKIGSPQQV</sequence>
<dbReference type="AlphaFoldDB" id="A0A3D2SDG5"/>
<accession>A0A3D2SDG5</accession>